<feature type="transmembrane region" description="Helical" evidence="7">
    <location>
        <begin position="414"/>
        <end position="433"/>
    </location>
</feature>
<keyword evidence="2" id="KW-0813">Transport</keyword>
<evidence type="ECO:0000256" key="3">
    <source>
        <dbReference type="ARBA" id="ARBA00022475"/>
    </source>
</evidence>
<evidence type="ECO:0000256" key="5">
    <source>
        <dbReference type="ARBA" id="ARBA00022989"/>
    </source>
</evidence>
<evidence type="ECO:0000256" key="7">
    <source>
        <dbReference type="SAM" id="Phobius"/>
    </source>
</evidence>
<evidence type="ECO:0000256" key="2">
    <source>
        <dbReference type="ARBA" id="ARBA00022448"/>
    </source>
</evidence>
<feature type="transmembrane region" description="Helical" evidence="7">
    <location>
        <begin position="269"/>
        <end position="289"/>
    </location>
</feature>
<keyword evidence="4 7" id="KW-0812">Transmembrane</keyword>
<comment type="subcellular location">
    <subcellularLocation>
        <location evidence="1">Cell membrane</location>
        <topology evidence="1">Multi-pass membrane protein</topology>
    </subcellularLocation>
</comment>
<protein>
    <submittedName>
        <fullName evidence="8">MATE family efflux transporter</fullName>
    </submittedName>
</protein>
<feature type="transmembrane region" description="Helical" evidence="7">
    <location>
        <begin position="318"/>
        <end position="343"/>
    </location>
</feature>
<evidence type="ECO:0000256" key="6">
    <source>
        <dbReference type="ARBA" id="ARBA00023136"/>
    </source>
</evidence>
<dbReference type="RefSeq" id="WP_289607035.1">
    <property type="nucleotide sequence ID" value="NZ_JAUDCG010000008.1"/>
</dbReference>
<evidence type="ECO:0000256" key="4">
    <source>
        <dbReference type="ARBA" id="ARBA00022692"/>
    </source>
</evidence>
<organism evidence="8 9">
    <name type="scientific">Amedibacillus dolichus</name>
    <dbReference type="NCBI Taxonomy" id="31971"/>
    <lineage>
        <taxon>Bacteria</taxon>
        <taxon>Bacillati</taxon>
        <taxon>Bacillota</taxon>
        <taxon>Erysipelotrichia</taxon>
        <taxon>Erysipelotrichales</taxon>
        <taxon>Erysipelotrichaceae</taxon>
        <taxon>Amedibacillus</taxon>
    </lineage>
</organism>
<dbReference type="PANTHER" id="PTHR43823">
    <property type="entry name" value="SPORULATION PROTEIN YKVU"/>
    <property type="match status" value="1"/>
</dbReference>
<feature type="transmembrane region" description="Helical" evidence="7">
    <location>
        <begin position="135"/>
        <end position="156"/>
    </location>
</feature>
<dbReference type="Proteomes" id="UP001529340">
    <property type="component" value="Unassembled WGS sequence"/>
</dbReference>
<feature type="transmembrane region" description="Helical" evidence="7">
    <location>
        <begin position="168"/>
        <end position="189"/>
    </location>
</feature>
<keyword evidence="6 7" id="KW-0472">Membrane</keyword>
<gene>
    <name evidence="8" type="ORF">QUV96_02805</name>
</gene>
<dbReference type="InterPro" id="IPR048279">
    <property type="entry name" value="MdtK-like"/>
</dbReference>
<comment type="caution">
    <text evidence="8">The sequence shown here is derived from an EMBL/GenBank/DDBJ whole genome shotgun (WGS) entry which is preliminary data.</text>
</comment>
<evidence type="ECO:0000313" key="9">
    <source>
        <dbReference type="Proteomes" id="UP001529340"/>
    </source>
</evidence>
<feature type="transmembrane region" description="Helical" evidence="7">
    <location>
        <begin position="349"/>
        <end position="373"/>
    </location>
</feature>
<dbReference type="PANTHER" id="PTHR43823:SF3">
    <property type="entry name" value="MULTIDRUG EXPORT PROTEIN MEPA"/>
    <property type="match status" value="1"/>
</dbReference>
<keyword evidence="9" id="KW-1185">Reference proteome</keyword>
<dbReference type="InterPro" id="IPR002528">
    <property type="entry name" value="MATE_fam"/>
</dbReference>
<dbReference type="InterPro" id="IPR051327">
    <property type="entry name" value="MATE_MepA_subfamily"/>
</dbReference>
<evidence type="ECO:0000313" key="8">
    <source>
        <dbReference type="EMBL" id="MDM8156565.1"/>
    </source>
</evidence>
<feature type="transmembrane region" description="Helical" evidence="7">
    <location>
        <begin position="235"/>
        <end position="263"/>
    </location>
</feature>
<feature type="transmembrane region" description="Helical" evidence="7">
    <location>
        <begin position="195"/>
        <end position="214"/>
    </location>
</feature>
<feature type="transmembrane region" description="Helical" evidence="7">
    <location>
        <begin position="91"/>
        <end position="115"/>
    </location>
</feature>
<reference evidence="8" key="1">
    <citation type="submission" date="2023-06" db="EMBL/GenBank/DDBJ databases">
        <title>Identification and characterization of horizontal gene transfer across gut microbiota members of farm animals based on homology search.</title>
        <authorList>
            <person name="Schwarzerova J."/>
            <person name="Nykrynova M."/>
            <person name="Jureckova K."/>
            <person name="Cejkova D."/>
            <person name="Rychlik I."/>
        </authorList>
    </citation>
    <scope>NUCLEOTIDE SEQUENCE</scope>
    <source>
        <strain evidence="8">ET39</strain>
    </source>
</reference>
<evidence type="ECO:0000256" key="1">
    <source>
        <dbReference type="ARBA" id="ARBA00004651"/>
    </source>
</evidence>
<sequence>MKQHSLLTAPIRRLYLGFLVPTLIATVSNSLYCLADVYFISIGSGTMGLAALNIVMPMYTFYSAIGLLFGVGASTIIAVDRGSGNEHGADVAFTISIAMMVLFGLAGTLLSLFFLEPLAYLLGSSAELLPYVMEYLRPIVIGTLAFILMYACGILLRADNAPRLAMVSMLIGNISNIVLDYVFVIVFGWGLGGAAFATALAPLITLIIASLHFVGHKERLHFSRITNIRAILRRIVVNGAGSGILELTSGLVILVFNAVILAVSDATFLAAYAIVANIAYVLKGVFAAFGQAAQPIMSYNYGAHALNRTRETFRFSMFLTLAVSLLIYLLFCFFHVPLASLFASGEAEVLALGAFGIVLYFTSLPFSAFNTILMYYFQSVESGRLATVLAIAKGVVFILIGLLLLYVLLGETGIWLTVTFAEAAACLLGITLYRRRCRGEERG</sequence>
<proteinExistence type="predicted"/>
<dbReference type="Pfam" id="PF01554">
    <property type="entry name" value="MatE"/>
    <property type="match status" value="2"/>
</dbReference>
<reference evidence="8" key="2">
    <citation type="submission" date="2023-06" db="EMBL/GenBank/DDBJ databases">
        <authorList>
            <person name="Zeman M."/>
            <person name="Kubasova T."/>
            <person name="Jahodarova E."/>
            <person name="Nykrynova M."/>
            <person name="Rychlik I."/>
        </authorList>
    </citation>
    <scope>NUCLEOTIDE SEQUENCE</scope>
    <source>
        <strain evidence="8">ET39</strain>
    </source>
</reference>
<feature type="transmembrane region" description="Helical" evidence="7">
    <location>
        <begin position="385"/>
        <end position="408"/>
    </location>
</feature>
<keyword evidence="3" id="KW-1003">Cell membrane</keyword>
<dbReference type="PIRSF" id="PIRSF006603">
    <property type="entry name" value="DinF"/>
    <property type="match status" value="1"/>
</dbReference>
<name>A0ABT7UCA0_9FIRM</name>
<keyword evidence="5 7" id="KW-1133">Transmembrane helix</keyword>
<feature type="transmembrane region" description="Helical" evidence="7">
    <location>
        <begin position="59"/>
        <end position="79"/>
    </location>
</feature>
<accession>A0ABT7UCA0</accession>
<dbReference type="EMBL" id="JAUDCG010000008">
    <property type="protein sequence ID" value="MDM8156565.1"/>
    <property type="molecule type" value="Genomic_DNA"/>
</dbReference>